<accession>A0A0G4EKD1</accession>
<comment type="similarity">
    <text evidence="1">Belongs to the glycosyltransferase 47 family.</text>
</comment>
<proteinExistence type="inferred from homology"/>
<evidence type="ECO:0000256" key="1">
    <source>
        <dbReference type="ARBA" id="ARBA00010271"/>
    </source>
</evidence>
<dbReference type="PANTHER" id="PTHR11062">
    <property type="entry name" value="EXOSTOSIN HEPARAN SULFATE GLYCOSYLTRANSFERASE -RELATED"/>
    <property type="match status" value="1"/>
</dbReference>
<reference evidence="3 4" key="1">
    <citation type="submission" date="2014-11" db="EMBL/GenBank/DDBJ databases">
        <authorList>
            <person name="Zhu J."/>
            <person name="Qi W."/>
            <person name="Song R."/>
        </authorList>
    </citation>
    <scope>NUCLEOTIDE SEQUENCE [LARGE SCALE GENOMIC DNA]</scope>
</reference>
<gene>
    <name evidence="3" type="ORF">Vbra_3988</name>
</gene>
<dbReference type="PhylomeDB" id="A0A0G4EKD1"/>
<dbReference type="InterPro" id="IPR040911">
    <property type="entry name" value="Exostosin_GT47"/>
</dbReference>
<protein>
    <recommendedName>
        <fullName evidence="2">Exostosin GT47 domain-containing protein</fullName>
    </recommendedName>
</protein>
<sequence>MHCNLTVYQYPITTTDFRMIPEFLSVRQILRASGNPGYQTERIIWSNMQQLPNFAVLPSETALPEETDALFALPVFPTTATFAHRNDLRVHWNQLLAHFMPDLTVPNFDVWRSAEDIRKTIEDITKQFPYFNRSKGRLHFLTTSHDGGRADFLAFADPVFVHNGSVLTCTADLVKRHEYETMHNVERFKSWSSSKPIKIPYKPPYIFDPRRDVSISLSGNIMLAARALRDVTGPIIGPEYKHSSASTVSTLLQATGRRYFVFFAGKIRNTVRADLVKIFQDTPGSFVVQHKFRRREYESGLRNSIFCLCPRGWRGWSPRLMEAMFFGCIPVVLADDYWMPQGCFWDWTTLAVLVREADVRKTREILLNMSVAEVMQKQHDLLLLRHHFMYHMNLQSGDASDMAMLELWLKQVVCERQKR</sequence>
<dbReference type="EMBL" id="CDMY01000254">
    <property type="protein sequence ID" value="CEL97144.1"/>
    <property type="molecule type" value="Genomic_DNA"/>
</dbReference>
<dbReference type="InParanoid" id="A0A0G4EKD1"/>
<evidence type="ECO:0000313" key="3">
    <source>
        <dbReference type="EMBL" id="CEL97144.1"/>
    </source>
</evidence>
<dbReference type="AlphaFoldDB" id="A0A0G4EKD1"/>
<dbReference type="Pfam" id="PF03016">
    <property type="entry name" value="Exostosin_GT47"/>
    <property type="match status" value="1"/>
</dbReference>
<feature type="domain" description="Exostosin GT47" evidence="2">
    <location>
        <begin position="115"/>
        <end position="366"/>
    </location>
</feature>
<evidence type="ECO:0000259" key="2">
    <source>
        <dbReference type="Pfam" id="PF03016"/>
    </source>
</evidence>
<dbReference type="Proteomes" id="UP000041254">
    <property type="component" value="Unassembled WGS sequence"/>
</dbReference>
<evidence type="ECO:0000313" key="4">
    <source>
        <dbReference type="Proteomes" id="UP000041254"/>
    </source>
</evidence>
<dbReference type="PANTHER" id="PTHR11062:SF59">
    <property type="entry name" value="EXOSTOSIN FAMILY PROTEIN"/>
    <property type="match status" value="1"/>
</dbReference>
<organism evidence="3 4">
    <name type="scientific">Vitrella brassicaformis (strain CCMP3155)</name>
    <dbReference type="NCBI Taxonomy" id="1169540"/>
    <lineage>
        <taxon>Eukaryota</taxon>
        <taxon>Sar</taxon>
        <taxon>Alveolata</taxon>
        <taxon>Colpodellida</taxon>
        <taxon>Vitrellaceae</taxon>
        <taxon>Vitrella</taxon>
    </lineage>
</organism>
<dbReference type="OrthoDB" id="1924787at2759"/>
<dbReference type="STRING" id="1169540.A0A0G4EKD1"/>
<dbReference type="GO" id="GO:0016757">
    <property type="term" value="F:glycosyltransferase activity"/>
    <property type="evidence" value="ECO:0007669"/>
    <property type="project" value="InterPro"/>
</dbReference>
<dbReference type="InterPro" id="IPR004263">
    <property type="entry name" value="Exostosin"/>
</dbReference>
<name>A0A0G4EKD1_VITBC</name>
<keyword evidence="4" id="KW-1185">Reference proteome</keyword>
<dbReference type="VEuPathDB" id="CryptoDB:Vbra_3988"/>